<organism evidence="11 12">
    <name type="scientific">Gluconacetobacter liquefaciens</name>
    <name type="common">Acetobacter liquefaciens</name>
    <dbReference type="NCBI Taxonomy" id="89584"/>
    <lineage>
        <taxon>Bacteria</taxon>
        <taxon>Pseudomonadati</taxon>
        <taxon>Pseudomonadota</taxon>
        <taxon>Alphaproteobacteria</taxon>
        <taxon>Acetobacterales</taxon>
        <taxon>Acetobacteraceae</taxon>
        <taxon>Gluconacetobacter</taxon>
    </lineage>
</organism>
<comment type="caution">
    <text evidence="11">The sequence shown here is derived from an EMBL/GenBank/DDBJ whole genome shotgun (WGS) entry which is preliminary data.</text>
</comment>
<dbReference type="GO" id="GO:0004585">
    <property type="term" value="F:ornithine carbamoyltransferase activity"/>
    <property type="evidence" value="ECO:0007669"/>
    <property type="project" value="UniProtKB-UniRule"/>
</dbReference>
<feature type="binding site" evidence="7">
    <location>
        <begin position="146"/>
        <end position="149"/>
    </location>
    <ligand>
        <name>carbamoyl phosphate</name>
        <dbReference type="ChEBI" id="CHEBI:58228"/>
    </ligand>
</feature>
<evidence type="ECO:0000256" key="6">
    <source>
        <dbReference type="ARBA" id="ARBA00048772"/>
    </source>
</evidence>
<comment type="pathway">
    <text evidence="2">Amino-acid biosynthesis; L-arginine biosynthesis; L-arginine from L-ornithine and carbamoyl phosphate: step 1/3.</text>
</comment>
<evidence type="ECO:0000256" key="7">
    <source>
        <dbReference type="HAMAP-Rule" id="MF_01109"/>
    </source>
</evidence>
<sequence length="331" mass="36057">MNALSAVPATHAAPRHFLELRDFDSVTLRAILDVGSRIKQMQHGRTRPLHPRLPLLGRTLGLMLSKPSTRTRVSFEVGMRQLGGEVILLSPTDMQLGRGETIADTARVLSRFVDAIVLRTGNATALRELAQWSSVPVINGLTPHSHPVQILADIMTFEEHRGPIAGRTIAWIGDGNNVATSFIEAARLFGFRLRLASPDGHAPPAETVAWARQGGADITLTTDPREAVAGADCVVTDTWVSMSDSESAQRLLAFDPYRVTAGLMALAAPDALFMHCLPAHIGEEVTEEVFEGPRSVVFDEAENRLHAQKGLLVWALGGEHWQDYGEEDASR</sequence>
<dbReference type="InterPro" id="IPR002292">
    <property type="entry name" value="Orn/put_carbamltrans"/>
</dbReference>
<dbReference type="EMBL" id="JABEQI010000001">
    <property type="protein sequence ID" value="MBB2185193.1"/>
    <property type="molecule type" value="Genomic_DNA"/>
</dbReference>
<dbReference type="SUPFAM" id="SSF53671">
    <property type="entry name" value="Aspartate/ornithine carbamoyltransferase"/>
    <property type="match status" value="1"/>
</dbReference>
<feature type="domain" description="Aspartate/ornithine carbamoyltransferase carbamoyl-P binding" evidence="9">
    <location>
        <begin position="15"/>
        <end position="159"/>
    </location>
</feature>
<dbReference type="InterPro" id="IPR006132">
    <property type="entry name" value="Asp/Orn_carbamoyltranf_P-bd"/>
</dbReference>
<dbReference type="Proteomes" id="UP000562982">
    <property type="component" value="Unassembled WGS sequence"/>
</dbReference>
<evidence type="ECO:0000256" key="5">
    <source>
        <dbReference type="ARBA" id="ARBA00022679"/>
    </source>
</evidence>
<dbReference type="InterPro" id="IPR036901">
    <property type="entry name" value="Asp/Orn_carbamoylTrfase_sf"/>
</dbReference>
<feature type="binding site" evidence="7">
    <location>
        <position position="177"/>
    </location>
    <ligand>
        <name>L-ornithine</name>
        <dbReference type="ChEBI" id="CHEBI:46911"/>
    </ligand>
</feature>
<evidence type="ECO:0000256" key="4">
    <source>
        <dbReference type="ARBA" id="ARBA00013007"/>
    </source>
</evidence>
<feature type="binding site" evidence="7">
    <location>
        <begin position="276"/>
        <end position="277"/>
    </location>
    <ligand>
        <name>carbamoyl phosphate</name>
        <dbReference type="ChEBI" id="CHEBI:58228"/>
    </ligand>
</feature>
<dbReference type="PRINTS" id="PR00102">
    <property type="entry name" value="OTCASE"/>
</dbReference>
<accession>A0A370G9X7</accession>
<dbReference type="EC" id="2.1.3.3" evidence="4 7"/>
<feature type="binding site" evidence="7">
    <location>
        <begin position="68"/>
        <end position="71"/>
    </location>
    <ligand>
        <name>carbamoyl phosphate</name>
        <dbReference type="ChEBI" id="CHEBI:58228"/>
    </ligand>
</feature>
<dbReference type="NCBIfam" id="NF001986">
    <property type="entry name" value="PRK00779.1"/>
    <property type="match status" value="1"/>
</dbReference>
<dbReference type="PANTHER" id="PTHR45753">
    <property type="entry name" value="ORNITHINE CARBAMOYLTRANSFERASE, MITOCHONDRIAL"/>
    <property type="match status" value="1"/>
</dbReference>
<dbReference type="InterPro" id="IPR006131">
    <property type="entry name" value="Asp_carbamoyltransf_Asp/Orn-bd"/>
</dbReference>
<evidence type="ECO:0000313" key="11">
    <source>
        <dbReference type="EMBL" id="RDI40625.1"/>
    </source>
</evidence>
<dbReference type="InterPro" id="IPR006130">
    <property type="entry name" value="Asp/Orn_carbamoylTrfase"/>
</dbReference>
<feature type="binding site" evidence="7">
    <location>
        <position position="304"/>
    </location>
    <ligand>
        <name>carbamoyl phosphate</name>
        <dbReference type="ChEBI" id="CHEBI:58228"/>
    </ligand>
</feature>
<protein>
    <recommendedName>
        <fullName evidence="4 7">Ornithine carbamoyltransferase</fullName>
        <shortName evidence="7">OTCase</shortName>
        <ecNumber evidence="4 7">2.1.3.3</ecNumber>
    </recommendedName>
</protein>
<dbReference type="NCBIfam" id="TIGR00658">
    <property type="entry name" value="orni_carb_tr"/>
    <property type="match status" value="1"/>
</dbReference>
<evidence type="ECO:0000256" key="3">
    <source>
        <dbReference type="ARBA" id="ARBA00007805"/>
    </source>
</evidence>
<feature type="domain" description="Aspartate/ornithine carbamoyltransferase Asp/Orn-binding" evidence="8">
    <location>
        <begin position="166"/>
        <end position="314"/>
    </location>
</feature>
<evidence type="ECO:0000259" key="9">
    <source>
        <dbReference type="Pfam" id="PF02729"/>
    </source>
</evidence>
<comment type="function">
    <text evidence="1">Reversibly catalyzes the transfer of the carbamoyl group from carbamoyl phosphate (CP) to the N(epsilon) atom of ornithine (ORN) to produce L-citrulline.</text>
</comment>
<dbReference type="InterPro" id="IPR024904">
    <property type="entry name" value="OTCase_ArgI"/>
</dbReference>
<proteinExistence type="inferred from homology"/>
<dbReference type="PRINTS" id="PR00100">
    <property type="entry name" value="AOTCASE"/>
</dbReference>
<feature type="binding site" evidence="7">
    <location>
        <begin position="241"/>
        <end position="242"/>
    </location>
    <ligand>
        <name>L-ornithine</name>
        <dbReference type="ChEBI" id="CHEBI:46911"/>
    </ligand>
</feature>
<reference evidence="11 12" key="1">
    <citation type="submission" date="2018-07" db="EMBL/GenBank/DDBJ databases">
        <title>Genomic Encyclopedia of Type Strains, Phase IV (KMG-IV): sequencing the most valuable type-strain genomes for metagenomic binning, comparative biology and taxonomic classification.</title>
        <authorList>
            <person name="Goeker M."/>
        </authorList>
    </citation>
    <scope>NUCLEOTIDE SEQUENCE [LARGE SCALE GENOMIC DNA]</scope>
    <source>
        <strain evidence="11 12">DSM 5603</strain>
    </source>
</reference>
<dbReference type="OrthoDB" id="9802587at2"/>
<feature type="binding site" evidence="7">
    <location>
        <position position="95"/>
    </location>
    <ligand>
        <name>carbamoyl phosphate</name>
        <dbReference type="ChEBI" id="CHEBI:58228"/>
    </ligand>
</feature>
<comment type="subcellular location">
    <subcellularLocation>
        <location evidence="7">Cytoplasm</location>
    </subcellularLocation>
</comment>
<dbReference type="HAMAP" id="MF_01109">
    <property type="entry name" value="OTCase"/>
    <property type="match status" value="1"/>
</dbReference>
<evidence type="ECO:0000259" key="8">
    <source>
        <dbReference type="Pfam" id="PF00185"/>
    </source>
</evidence>
<gene>
    <name evidence="10" type="primary">argF</name>
    <name evidence="11" type="ORF">C7453_101423</name>
    <name evidence="10" type="ORF">HLH32_02090</name>
</gene>
<comment type="catalytic activity">
    <reaction evidence="6 7">
        <text>carbamoyl phosphate + L-ornithine = L-citrulline + phosphate + H(+)</text>
        <dbReference type="Rhea" id="RHEA:19513"/>
        <dbReference type="ChEBI" id="CHEBI:15378"/>
        <dbReference type="ChEBI" id="CHEBI:43474"/>
        <dbReference type="ChEBI" id="CHEBI:46911"/>
        <dbReference type="ChEBI" id="CHEBI:57743"/>
        <dbReference type="ChEBI" id="CHEBI:58228"/>
        <dbReference type="EC" id="2.1.3.3"/>
    </reaction>
</comment>
<dbReference type="GO" id="GO:0005737">
    <property type="term" value="C:cytoplasm"/>
    <property type="evidence" value="ECO:0007669"/>
    <property type="project" value="UniProtKB-SubCell"/>
</dbReference>
<dbReference type="Proteomes" id="UP000254958">
    <property type="component" value="Unassembled WGS sequence"/>
</dbReference>
<dbReference type="Pfam" id="PF02729">
    <property type="entry name" value="OTCace_N"/>
    <property type="match status" value="1"/>
</dbReference>
<evidence type="ECO:0000256" key="2">
    <source>
        <dbReference type="ARBA" id="ARBA00004975"/>
    </source>
</evidence>
<evidence type="ECO:0000313" key="13">
    <source>
        <dbReference type="Proteomes" id="UP000562982"/>
    </source>
</evidence>
<dbReference type="GO" id="GO:0042450">
    <property type="term" value="P:L-arginine biosynthetic process via ornithine"/>
    <property type="evidence" value="ECO:0007669"/>
    <property type="project" value="UniProtKB-UniRule"/>
</dbReference>
<dbReference type="PANTHER" id="PTHR45753:SF3">
    <property type="entry name" value="ORNITHINE TRANSCARBAMYLASE, MITOCHONDRIAL"/>
    <property type="match status" value="1"/>
</dbReference>
<evidence type="ECO:0000313" key="10">
    <source>
        <dbReference type="EMBL" id="MBB2185193.1"/>
    </source>
</evidence>
<feature type="binding site" evidence="7">
    <location>
        <position position="119"/>
    </location>
    <ligand>
        <name>carbamoyl phosphate</name>
        <dbReference type="ChEBI" id="CHEBI:58228"/>
    </ligand>
</feature>
<name>A0A370G9X7_GLULI</name>
<keyword evidence="5 7" id="KW-0808">Transferase</keyword>
<feature type="binding site" evidence="7">
    <location>
        <position position="237"/>
    </location>
    <ligand>
        <name>L-ornithine</name>
        <dbReference type="ChEBI" id="CHEBI:46911"/>
    </ligand>
</feature>
<keyword evidence="7" id="KW-0963">Cytoplasm</keyword>
<dbReference type="GO" id="GO:0019240">
    <property type="term" value="P:citrulline biosynthetic process"/>
    <property type="evidence" value="ECO:0007669"/>
    <property type="project" value="TreeGrafter"/>
</dbReference>
<reference evidence="10 13" key="2">
    <citation type="submission" date="2020-04" db="EMBL/GenBank/DDBJ databases">
        <title>Description of novel Gluconacetobacter.</title>
        <authorList>
            <person name="Sombolestani A."/>
        </authorList>
    </citation>
    <scope>NUCLEOTIDE SEQUENCE [LARGE SCALE GENOMIC DNA]</scope>
    <source>
        <strain evidence="10 13">LMG 1382</strain>
    </source>
</reference>
<evidence type="ECO:0000313" key="12">
    <source>
        <dbReference type="Proteomes" id="UP000254958"/>
    </source>
</evidence>
<dbReference type="RefSeq" id="WP_114725546.1">
    <property type="nucleotide sequence ID" value="NZ_BJMI01000004.1"/>
</dbReference>
<dbReference type="FunFam" id="3.40.50.1370:FF:000008">
    <property type="entry name" value="Ornithine carbamoyltransferase"/>
    <property type="match status" value="1"/>
</dbReference>
<dbReference type="EMBL" id="QQAW01000001">
    <property type="protein sequence ID" value="RDI40625.1"/>
    <property type="molecule type" value="Genomic_DNA"/>
</dbReference>
<evidence type="ECO:0000256" key="1">
    <source>
        <dbReference type="ARBA" id="ARBA00003822"/>
    </source>
</evidence>
<dbReference type="AlphaFoldDB" id="A0A370G9X7"/>
<dbReference type="Pfam" id="PF00185">
    <property type="entry name" value="OTCace"/>
    <property type="match status" value="1"/>
</dbReference>
<dbReference type="GO" id="GO:0016597">
    <property type="term" value="F:amino acid binding"/>
    <property type="evidence" value="ECO:0007669"/>
    <property type="project" value="InterPro"/>
</dbReference>
<keyword evidence="12" id="KW-1185">Reference proteome</keyword>
<dbReference type="Gene3D" id="3.40.50.1370">
    <property type="entry name" value="Aspartate/ornithine carbamoyltransferase"/>
    <property type="match status" value="2"/>
</dbReference>
<comment type="similarity">
    <text evidence="3 7">Belongs to the aspartate/ornithine carbamoyltransferase superfamily. OTCase family.</text>
</comment>